<dbReference type="AlphaFoldDB" id="D7DJU5"/>
<keyword evidence="5" id="KW-1185">Reference proteome</keyword>
<dbReference type="Gene3D" id="1.10.3210.10">
    <property type="entry name" value="Hypothetical protein af1432"/>
    <property type="match status" value="1"/>
</dbReference>
<gene>
    <name evidence="4" type="ordered locus">M301_1934</name>
</gene>
<sequence>MQNNLNNLPVLPADKTLLAAIDLGSNSFRLEIGRLDSGHIQRVEYLKEAVRQGGDLDENRNLTTESIERGIRCLARFGERLQGFDPSHVRAVATQTLREANNRDVFIKLAKKALGFDVEVISGVEEARLIYKGVSRFLPQSNERRLVIDIGGRSTEFILGQGFVSQHTASLHVGSVAWSLKHFGSGDYTENAFTRAEIAAESIFDTLGTHFNHTQWDIAYGASGTVGAVADVLVQYGRPINTITKEGLYWLRDELLRTKHVDKLRLLGLKEDRKPVIAGGLSILIGIFDFLKIETLNVAQGALRHGLLYDMLARDNEMVDLRNASVQRLARKFDVDEPHAKTVAEVAGKLFEKISENIHFADGEQQVHARKLHWASLLHEIGCAVSPIDANLHGAYILEHTEPAGFSQSELHCLSLLTLGYKGKLKRLETDFSDRIFVMQLVCLRLAVILCHARQMPNLRGFQLHFKQNNIQLNIPKSWPEKFPQSYYLLDEETIAWQKINWRLEISNT</sequence>
<dbReference type="eggNOG" id="COG0248">
    <property type="taxonomic scope" value="Bacteria"/>
</dbReference>
<dbReference type="GO" id="GO:0008894">
    <property type="term" value="F:guanosine-5'-triphosphate,3'-diphosphate diphosphatase activity"/>
    <property type="evidence" value="ECO:0007669"/>
    <property type="project" value="UniProtKB-EC"/>
</dbReference>
<name>D7DJU5_METV0</name>
<dbReference type="Pfam" id="PF02541">
    <property type="entry name" value="Ppx-GppA"/>
    <property type="match status" value="1"/>
</dbReference>
<dbReference type="SUPFAM" id="SSF53067">
    <property type="entry name" value="Actin-like ATPase domain"/>
    <property type="match status" value="2"/>
</dbReference>
<dbReference type="HOGENOM" id="CLU_025908_4_0_4"/>
<dbReference type="PANTHER" id="PTHR30005">
    <property type="entry name" value="EXOPOLYPHOSPHATASE"/>
    <property type="match status" value="1"/>
</dbReference>
<accession>D7DJU5</accession>
<protein>
    <submittedName>
        <fullName evidence="4">Ppx/GppA phosphatase</fullName>
        <ecNumber evidence="4">3.6.1.40</ecNumber>
    </submittedName>
</protein>
<dbReference type="PIRSF" id="PIRSF001267">
    <property type="entry name" value="Pyrophosphatase_GppA_Ppx"/>
    <property type="match status" value="1"/>
</dbReference>
<dbReference type="EC" id="3.6.1.40" evidence="4"/>
<evidence type="ECO:0000256" key="1">
    <source>
        <dbReference type="ARBA" id="ARBA00022801"/>
    </source>
</evidence>
<feature type="domain" description="Ppx/GppA phosphatase N-terminal" evidence="2">
    <location>
        <begin position="34"/>
        <end position="313"/>
    </location>
</feature>
<proteinExistence type="predicted"/>
<dbReference type="CDD" id="cd24053">
    <property type="entry name" value="ASKHA_NBD_EcPPX-GppA-like"/>
    <property type="match status" value="1"/>
</dbReference>
<evidence type="ECO:0000313" key="4">
    <source>
        <dbReference type="EMBL" id="ADI30306.1"/>
    </source>
</evidence>
<dbReference type="PANTHER" id="PTHR30005:SF14">
    <property type="entry name" value="EXOPOLYPHOSPHATASE"/>
    <property type="match status" value="1"/>
</dbReference>
<organism evidence="4 5">
    <name type="scientific">Methylotenera versatilis (strain 301)</name>
    <dbReference type="NCBI Taxonomy" id="666681"/>
    <lineage>
        <taxon>Bacteria</taxon>
        <taxon>Pseudomonadati</taxon>
        <taxon>Pseudomonadota</taxon>
        <taxon>Betaproteobacteria</taxon>
        <taxon>Nitrosomonadales</taxon>
        <taxon>Methylophilaceae</taxon>
        <taxon>Methylotenera</taxon>
    </lineage>
</organism>
<evidence type="ECO:0000313" key="5">
    <source>
        <dbReference type="Proteomes" id="UP000000383"/>
    </source>
</evidence>
<dbReference type="RefSeq" id="WP_013148618.1">
    <property type="nucleotide sequence ID" value="NC_014207.1"/>
</dbReference>
<dbReference type="InterPro" id="IPR030673">
    <property type="entry name" value="PyroPPase_GppA_Ppx"/>
</dbReference>
<keyword evidence="1 4" id="KW-0378">Hydrolase</keyword>
<dbReference type="Gene3D" id="3.30.420.40">
    <property type="match status" value="1"/>
</dbReference>
<dbReference type="InterPro" id="IPR043129">
    <property type="entry name" value="ATPase_NBD"/>
</dbReference>
<dbReference type="InterPro" id="IPR003695">
    <property type="entry name" value="Ppx_GppA_N"/>
</dbReference>
<dbReference type="GO" id="GO:0006798">
    <property type="term" value="P:polyphosphate catabolic process"/>
    <property type="evidence" value="ECO:0007669"/>
    <property type="project" value="TreeGrafter"/>
</dbReference>
<dbReference type="GO" id="GO:0004309">
    <property type="term" value="F:exopolyphosphatase activity"/>
    <property type="evidence" value="ECO:0007669"/>
    <property type="project" value="TreeGrafter"/>
</dbReference>
<dbReference type="InterPro" id="IPR048950">
    <property type="entry name" value="Ppx_GppA_C"/>
</dbReference>
<dbReference type="SUPFAM" id="SSF109604">
    <property type="entry name" value="HD-domain/PDEase-like"/>
    <property type="match status" value="1"/>
</dbReference>
<dbReference type="Proteomes" id="UP000000383">
    <property type="component" value="Chromosome"/>
</dbReference>
<reference evidence="4 5" key="2">
    <citation type="journal article" date="2011" name="J. Bacteriol.">
        <title>Genomes of three methylotrophs from a single niche uncover genetic and metabolic divergence of Methylophilaceae.</title>
        <authorList>
            <person name="Lapidus A."/>
            <person name="Clum A."/>
            <person name="Labutti K."/>
            <person name="Kaluzhnaya M.G."/>
            <person name="Lim S."/>
            <person name="Beck D.A."/>
            <person name="Glavina Del Rio T."/>
            <person name="Nolan M."/>
            <person name="Mavromatis K."/>
            <person name="Huntemann M."/>
            <person name="Lucas S."/>
            <person name="Lidstrom M.E."/>
            <person name="Ivanova N."/>
            <person name="Chistoserdova L."/>
        </authorList>
    </citation>
    <scope>NUCLEOTIDE SEQUENCE [LARGE SCALE GENOMIC DNA]</scope>
    <source>
        <strain evidence="4 5">301</strain>
    </source>
</reference>
<feature type="domain" description="Ppx/GppA phosphatase C-terminal" evidence="3">
    <location>
        <begin position="322"/>
        <end position="485"/>
    </location>
</feature>
<evidence type="ECO:0000259" key="2">
    <source>
        <dbReference type="Pfam" id="PF02541"/>
    </source>
</evidence>
<evidence type="ECO:0000259" key="3">
    <source>
        <dbReference type="Pfam" id="PF21447"/>
    </source>
</evidence>
<dbReference type="EMBL" id="CP002056">
    <property type="protein sequence ID" value="ADI30306.1"/>
    <property type="molecule type" value="Genomic_DNA"/>
</dbReference>
<dbReference type="KEGG" id="meh:M301_1934"/>
<dbReference type="FunFam" id="3.30.420.40:FF:000023">
    <property type="entry name" value="Guanosine-5'-triphosphate,3'-diphosphate pyrophosphatase"/>
    <property type="match status" value="1"/>
</dbReference>
<dbReference type="Gene3D" id="3.30.420.150">
    <property type="entry name" value="Exopolyphosphatase. Domain 2"/>
    <property type="match status" value="1"/>
</dbReference>
<reference evidence="5" key="1">
    <citation type="submission" date="2010-05" db="EMBL/GenBank/DDBJ databases">
        <title>Complete sequence of Methylotenera sp. 301.</title>
        <authorList>
            <person name="Lucas S."/>
            <person name="Copeland A."/>
            <person name="Lapidus A."/>
            <person name="Cheng J.-F."/>
            <person name="Bruce D."/>
            <person name="Goodwin L."/>
            <person name="Pitluck S."/>
            <person name="Clum A."/>
            <person name="Land M."/>
            <person name="Hauser L."/>
            <person name="Kyrpides N."/>
            <person name="Ivanova N."/>
            <person name="Chistoservova L."/>
            <person name="Kalyuzhnaya M."/>
            <person name="Woyke T."/>
        </authorList>
    </citation>
    <scope>NUCLEOTIDE SEQUENCE [LARGE SCALE GENOMIC DNA]</scope>
    <source>
        <strain evidence="5">301</strain>
    </source>
</reference>
<dbReference type="OrthoDB" id="9793035at2"/>
<dbReference type="STRING" id="666681.M301_1934"/>
<dbReference type="InterPro" id="IPR050273">
    <property type="entry name" value="GppA/Ppx_hydrolase"/>
</dbReference>
<dbReference type="Pfam" id="PF21447">
    <property type="entry name" value="Ppx-GppA_III"/>
    <property type="match status" value="1"/>
</dbReference>